<dbReference type="Gene3D" id="3.30.565.10">
    <property type="entry name" value="Histidine kinase-like ATPase, C-terminal domain"/>
    <property type="match status" value="1"/>
</dbReference>
<evidence type="ECO:0000256" key="13">
    <source>
        <dbReference type="ARBA" id="ARBA00023136"/>
    </source>
</evidence>
<evidence type="ECO:0000256" key="3">
    <source>
        <dbReference type="ARBA" id="ARBA00012438"/>
    </source>
</evidence>
<comment type="caution">
    <text evidence="17">The sequence shown here is derived from an EMBL/GenBank/DDBJ whole genome shotgun (WGS) entry which is preliminary data.</text>
</comment>
<dbReference type="SUPFAM" id="SSF55874">
    <property type="entry name" value="ATPase domain of HSP90 chaperone/DNA topoisomerase II/histidine kinase"/>
    <property type="match status" value="1"/>
</dbReference>
<dbReference type="InterPro" id="IPR003661">
    <property type="entry name" value="HisK_dim/P_dom"/>
</dbReference>
<dbReference type="Pfam" id="PF02518">
    <property type="entry name" value="HATPase_c"/>
    <property type="match status" value="1"/>
</dbReference>
<dbReference type="GO" id="GO:0000155">
    <property type="term" value="F:phosphorelay sensor kinase activity"/>
    <property type="evidence" value="ECO:0007669"/>
    <property type="project" value="InterPro"/>
</dbReference>
<dbReference type="SMART" id="SM00387">
    <property type="entry name" value="HATPase_c"/>
    <property type="match status" value="1"/>
</dbReference>
<keyword evidence="8" id="KW-0547">Nucleotide-binding</keyword>
<keyword evidence="11 14" id="KW-1133">Transmembrane helix</keyword>
<feature type="domain" description="HAMP" evidence="16">
    <location>
        <begin position="197"/>
        <end position="250"/>
    </location>
</feature>
<comment type="catalytic activity">
    <reaction evidence="1">
        <text>ATP + protein L-histidine = ADP + protein N-phospho-L-histidine.</text>
        <dbReference type="EC" id="2.7.13.3"/>
    </reaction>
</comment>
<keyword evidence="9 17" id="KW-0418">Kinase</keyword>
<evidence type="ECO:0000256" key="6">
    <source>
        <dbReference type="ARBA" id="ARBA00022679"/>
    </source>
</evidence>
<dbReference type="SMART" id="SM00388">
    <property type="entry name" value="HisKA"/>
    <property type="match status" value="1"/>
</dbReference>
<feature type="transmembrane region" description="Helical" evidence="14">
    <location>
        <begin position="20"/>
        <end position="40"/>
    </location>
</feature>
<dbReference type="Gene3D" id="6.10.340.10">
    <property type="match status" value="1"/>
</dbReference>
<dbReference type="PANTHER" id="PTHR45528">
    <property type="entry name" value="SENSOR HISTIDINE KINASE CPXA"/>
    <property type="match status" value="1"/>
</dbReference>
<dbReference type="GO" id="GO:0005524">
    <property type="term" value="F:ATP binding"/>
    <property type="evidence" value="ECO:0007669"/>
    <property type="project" value="UniProtKB-KW"/>
</dbReference>
<proteinExistence type="predicted"/>
<evidence type="ECO:0000259" key="16">
    <source>
        <dbReference type="PROSITE" id="PS50885"/>
    </source>
</evidence>
<evidence type="ECO:0000256" key="7">
    <source>
        <dbReference type="ARBA" id="ARBA00022692"/>
    </source>
</evidence>
<feature type="domain" description="Histidine kinase" evidence="15">
    <location>
        <begin position="258"/>
        <end position="473"/>
    </location>
</feature>
<dbReference type="InterPro" id="IPR005467">
    <property type="entry name" value="His_kinase_dom"/>
</dbReference>
<dbReference type="FunFam" id="1.10.287.130:FF:000001">
    <property type="entry name" value="Two-component sensor histidine kinase"/>
    <property type="match status" value="1"/>
</dbReference>
<dbReference type="InterPro" id="IPR050398">
    <property type="entry name" value="HssS/ArlS-like"/>
</dbReference>
<comment type="subcellular location">
    <subcellularLocation>
        <location evidence="2">Cell membrane</location>
        <topology evidence="2">Multi-pass membrane protein</topology>
    </subcellularLocation>
</comment>
<dbReference type="SUPFAM" id="SSF47384">
    <property type="entry name" value="Homodimeric domain of signal transducing histidine kinase"/>
    <property type="match status" value="1"/>
</dbReference>
<dbReference type="GO" id="GO:0005886">
    <property type="term" value="C:plasma membrane"/>
    <property type="evidence" value="ECO:0007669"/>
    <property type="project" value="UniProtKB-SubCell"/>
</dbReference>
<dbReference type="Gene3D" id="1.10.287.130">
    <property type="match status" value="1"/>
</dbReference>
<accession>A0A1S9NAK9</accession>
<dbReference type="FunFam" id="3.30.565.10:FF:000006">
    <property type="entry name" value="Sensor histidine kinase WalK"/>
    <property type="match status" value="1"/>
</dbReference>
<evidence type="ECO:0000256" key="2">
    <source>
        <dbReference type="ARBA" id="ARBA00004651"/>
    </source>
</evidence>
<sequence length="478" mass="54698">MKKALKTIKNAKISIKLTILYAFMFSLVLLILNASILYGVKYHLYNQANKEIQDTQNVMLNTIVSKNQQLDLSNEEIFSDIPHNENIDIRIIQEDGTILNSSGSFDYKIKNHHDKTDILEDIISTAEEKAIHLEEKGKELLYKKVEFESNKYGNVYIEIIKNMDNEYYFLEVLFGFMAIADFIGMISSLLLGYIVSKRMLKPISYITKAAENISINNLKERINGTDSDDELNRLINTFNTMIDRLQESFDRQVQFVSDASHELRTPITVIQGYANLLDRWGKDDREALEKSIYAIKLEAGNMASLVEKLLFLAKGDSGTQVIEKKEFYLNELVDEVVLESRLIAPRHIITNNKNNIVNITADYKMIKQMLRIFIDNSIKFTTEENKIDVSLEAQEEFIKLTVSDTGIGIPKDEIENIFHRFYIVDKSRSKEKGGTGLGLSIAKWIVYMHKGNITVESEEGKGTKVTVTLSIEQLVTKK</sequence>
<evidence type="ECO:0000313" key="18">
    <source>
        <dbReference type="Proteomes" id="UP000190959"/>
    </source>
</evidence>
<dbReference type="AlphaFoldDB" id="A0A1S9NAK9"/>
<dbReference type="SMART" id="SM00304">
    <property type="entry name" value="HAMP"/>
    <property type="match status" value="1"/>
</dbReference>
<evidence type="ECO:0000256" key="5">
    <source>
        <dbReference type="ARBA" id="ARBA00022553"/>
    </source>
</evidence>
<evidence type="ECO:0000313" key="17">
    <source>
        <dbReference type="EMBL" id="OOP74586.1"/>
    </source>
</evidence>
<dbReference type="PROSITE" id="PS50109">
    <property type="entry name" value="HIS_KIN"/>
    <property type="match status" value="1"/>
</dbReference>
<evidence type="ECO:0000259" key="15">
    <source>
        <dbReference type="PROSITE" id="PS50109"/>
    </source>
</evidence>
<keyword evidence="12" id="KW-0902">Two-component regulatory system</keyword>
<dbReference type="CDD" id="cd06225">
    <property type="entry name" value="HAMP"/>
    <property type="match status" value="1"/>
</dbReference>
<name>A0A1S9NAK9_CLOBE</name>
<evidence type="ECO:0000256" key="14">
    <source>
        <dbReference type="SAM" id="Phobius"/>
    </source>
</evidence>
<protein>
    <recommendedName>
        <fullName evidence="3">histidine kinase</fullName>
        <ecNumber evidence="3">2.7.13.3</ecNumber>
    </recommendedName>
</protein>
<dbReference type="Pfam" id="PF00672">
    <property type="entry name" value="HAMP"/>
    <property type="match status" value="1"/>
</dbReference>
<dbReference type="InterPro" id="IPR036097">
    <property type="entry name" value="HisK_dim/P_sf"/>
</dbReference>
<dbReference type="InterPro" id="IPR003660">
    <property type="entry name" value="HAMP_dom"/>
</dbReference>
<dbReference type="CDD" id="cd00075">
    <property type="entry name" value="HATPase"/>
    <property type="match status" value="1"/>
</dbReference>
<dbReference type="PROSITE" id="PS50885">
    <property type="entry name" value="HAMP"/>
    <property type="match status" value="1"/>
</dbReference>
<dbReference type="Proteomes" id="UP000190959">
    <property type="component" value="Unassembled WGS sequence"/>
</dbReference>
<dbReference type="SUPFAM" id="SSF158472">
    <property type="entry name" value="HAMP domain-like"/>
    <property type="match status" value="1"/>
</dbReference>
<organism evidence="17 18">
    <name type="scientific">Clostridium beijerinckii</name>
    <name type="common">Clostridium MP</name>
    <dbReference type="NCBI Taxonomy" id="1520"/>
    <lineage>
        <taxon>Bacteria</taxon>
        <taxon>Bacillati</taxon>
        <taxon>Bacillota</taxon>
        <taxon>Clostridia</taxon>
        <taxon>Eubacteriales</taxon>
        <taxon>Clostridiaceae</taxon>
        <taxon>Clostridium</taxon>
    </lineage>
</organism>
<dbReference type="InterPro" id="IPR003594">
    <property type="entry name" value="HATPase_dom"/>
</dbReference>
<keyword evidence="5" id="KW-0597">Phosphoprotein</keyword>
<dbReference type="RefSeq" id="WP_078115272.1">
    <property type="nucleotide sequence ID" value="NZ_MWMH01000002.1"/>
</dbReference>
<dbReference type="PRINTS" id="PR00344">
    <property type="entry name" value="BCTRLSENSOR"/>
</dbReference>
<keyword evidence="6" id="KW-0808">Transferase</keyword>
<keyword evidence="7 14" id="KW-0812">Transmembrane</keyword>
<dbReference type="PANTHER" id="PTHR45528:SF1">
    <property type="entry name" value="SENSOR HISTIDINE KINASE CPXA"/>
    <property type="match status" value="1"/>
</dbReference>
<dbReference type="EC" id="2.7.13.3" evidence="3"/>
<evidence type="ECO:0000256" key="9">
    <source>
        <dbReference type="ARBA" id="ARBA00022777"/>
    </source>
</evidence>
<reference evidence="17 18" key="1">
    <citation type="submission" date="2017-02" db="EMBL/GenBank/DDBJ databases">
        <title>Genome sequence of Clostridium beijerinckii Br21.</title>
        <authorList>
            <person name="Fonseca B.C."/>
            <person name="Guazzaroni M.E."/>
            <person name="Riano-Pachon D.M."/>
            <person name="Reginatto V."/>
        </authorList>
    </citation>
    <scope>NUCLEOTIDE SEQUENCE [LARGE SCALE GENOMIC DNA]</scope>
    <source>
        <strain evidence="17 18">Br21</strain>
    </source>
</reference>
<keyword evidence="10" id="KW-0067">ATP-binding</keyword>
<dbReference type="InterPro" id="IPR004358">
    <property type="entry name" value="Sig_transdc_His_kin-like_C"/>
</dbReference>
<dbReference type="EMBL" id="MWMH01000002">
    <property type="protein sequence ID" value="OOP74586.1"/>
    <property type="molecule type" value="Genomic_DNA"/>
</dbReference>
<evidence type="ECO:0000256" key="8">
    <source>
        <dbReference type="ARBA" id="ARBA00022741"/>
    </source>
</evidence>
<evidence type="ECO:0000256" key="1">
    <source>
        <dbReference type="ARBA" id="ARBA00000085"/>
    </source>
</evidence>
<evidence type="ECO:0000256" key="4">
    <source>
        <dbReference type="ARBA" id="ARBA00022475"/>
    </source>
</evidence>
<evidence type="ECO:0000256" key="11">
    <source>
        <dbReference type="ARBA" id="ARBA00022989"/>
    </source>
</evidence>
<dbReference type="Pfam" id="PF00512">
    <property type="entry name" value="HisKA"/>
    <property type="match status" value="1"/>
</dbReference>
<feature type="transmembrane region" description="Helical" evidence="14">
    <location>
        <begin position="172"/>
        <end position="195"/>
    </location>
</feature>
<dbReference type="CDD" id="cd00082">
    <property type="entry name" value="HisKA"/>
    <property type="match status" value="1"/>
</dbReference>
<dbReference type="InterPro" id="IPR036890">
    <property type="entry name" value="HATPase_C_sf"/>
</dbReference>
<evidence type="ECO:0000256" key="12">
    <source>
        <dbReference type="ARBA" id="ARBA00023012"/>
    </source>
</evidence>
<gene>
    <name evidence="17" type="ORF">CBEIBR21_07495</name>
</gene>
<evidence type="ECO:0000256" key="10">
    <source>
        <dbReference type="ARBA" id="ARBA00022840"/>
    </source>
</evidence>
<keyword evidence="4" id="KW-1003">Cell membrane</keyword>
<keyword evidence="13 14" id="KW-0472">Membrane</keyword>